<name>A0ABN2E9C5_9ACTN</name>
<keyword evidence="4" id="KW-1185">Reference proteome</keyword>
<evidence type="ECO:0000313" key="3">
    <source>
        <dbReference type="EMBL" id="GAA1600569.1"/>
    </source>
</evidence>
<reference evidence="3 4" key="1">
    <citation type="journal article" date="2019" name="Int. J. Syst. Evol. Microbiol.">
        <title>The Global Catalogue of Microorganisms (GCM) 10K type strain sequencing project: providing services to taxonomists for standard genome sequencing and annotation.</title>
        <authorList>
            <consortium name="The Broad Institute Genomics Platform"/>
            <consortium name="The Broad Institute Genome Sequencing Center for Infectious Disease"/>
            <person name="Wu L."/>
            <person name="Ma J."/>
        </authorList>
    </citation>
    <scope>NUCLEOTIDE SEQUENCE [LARGE SCALE GENOMIC DNA]</scope>
    <source>
        <strain evidence="3 4">JCM 15572</strain>
    </source>
</reference>
<organism evidence="3 4">
    <name type="scientific">Kribbella hippodromi</name>
    <dbReference type="NCBI Taxonomy" id="434347"/>
    <lineage>
        <taxon>Bacteria</taxon>
        <taxon>Bacillati</taxon>
        <taxon>Actinomycetota</taxon>
        <taxon>Actinomycetes</taxon>
        <taxon>Propionibacteriales</taxon>
        <taxon>Kribbellaceae</taxon>
        <taxon>Kribbella</taxon>
    </lineage>
</organism>
<dbReference type="Proteomes" id="UP001501705">
    <property type="component" value="Unassembled WGS sequence"/>
</dbReference>
<evidence type="ECO:0000313" key="4">
    <source>
        <dbReference type="Proteomes" id="UP001501705"/>
    </source>
</evidence>
<evidence type="ECO:0000256" key="2">
    <source>
        <dbReference type="SAM" id="Phobius"/>
    </source>
</evidence>
<feature type="region of interest" description="Disordered" evidence="1">
    <location>
        <begin position="84"/>
        <end position="135"/>
    </location>
</feature>
<feature type="transmembrane region" description="Helical" evidence="2">
    <location>
        <begin position="31"/>
        <end position="52"/>
    </location>
</feature>
<proteinExistence type="predicted"/>
<comment type="caution">
    <text evidence="3">The sequence shown here is derived from an EMBL/GenBank/DDBJ whole genome shotgun (WGS) entry which is preliminary data.</text>
</comment>
<evidence type="ECO:0000256" key="1">
    <source>
        <dbReference type="SAM" id="MobiDB-lite"/>
    </source>
</evidence>
<keyword evidence="2" id="KW-1133">Transmembrane helix</keyword>
<protein>
    <submittedName>
        <fullName evidence="3">Uncharacterized protein</fullName>
    </submittedName>
</protein>
<feature type="compositionally biased region" description="Low complexity" evidence="1">
    <location>
        <begin position="105"/>
        <end position="117"/>
    </location>
</feature>
<accession>A0ABN2E9C5</accession>
<keyword evidence="2" id="KW-0472">Membrane</keyword>
<dbReference type="EMBL" id="BAAAPH010000029">
    <property type="protein sequence ID" value="GAA1600569.1"/>
    <property type="molecule type" value="Genomic_DNA"/>
</dbReference>
<keyword evidence="2" id="KW-0812">Transmembrane</keyword>
<gene>
    <name evidence="3" type="ORF">GCM10009804_66480</name>
</gene>
<sequence>MGVLASAGVVTGVVGASPREAQSSATWREDQAVVASVAGWLAGGWFAGWFAGGVRRAARRARLGGGVAGAGSGSTPAIDCATHDGLPPAARCPNPVPDPTAGIGPAPAAESPAEYEPTPGIGPVPAPGASSSGAV</sequence>